<dbReference type="CDD" id="cd20495">
    <property type="entry name" value="C58_PaToxP-like"/>
    <property type="match status" value="1"/>
</dbReference>
<dbReference type="EMBL" id="JAKNAX010000053">
    <property type="protein sequence ID" value="MDE1347783.1"/>
    <property type="molecule type" value="Genomic_DNA"/>
</dbReference>
<gene>
    <name evidence="1" type="ORF">L9X51_15250</name>
</gene>
<dbReference type="RefSeq" id="WP_274676247.1">
    <property type="nucleotide sequence ID" value="NZ_JAKNAX010000053.1"/>
</dbReference>
<dbReference type="Proteomes" id="UP001140978">
    <property type="component" value="Unassembled WGS sequence"/>
</dbReference>
<reference evidence="1" key="1">
    <citation type="submission" date="2022-02" db="EMBL/GenBank/DDBJ databases">
        <title>Emergence and expansion in Europe of a Vibrio aestuarianus clonal complex pathogenic for oysters.</title>
        <authorList>
            <person name="Mesnil A."/>
            <person name="Travers M.-A."/>
        </authorList>
    </citation>
    <scope>NUCLEOTIDE SEQUENCE</scope>
    <source>
        <strain evidence="1">19_064_15T1</strain>
    </source>
</reference>
<sequence>MTDRIIPTQTGELLKVNFSHQPLTVSAYNAVTGQYETHEEYSQLLAAASHVDRSDGQFMTHTDTLLSMNVNVDSDGNKVASFVYSSGVGLSGRELVIRSYRMENGRAIPIADAVTLNQTKTAQWRQLIDAGQPTAIREPNGMYVMYDALDKGKVKASSRRYWVIQTQPEQFESVIKMPHRVKDVRVLSHGGTSHVWSLDKYGTVEVTVIDADNKLDLAASRAMTAFFAKGDVKYVAIHTAEDGSGFALDTQGYLHVFEQKNGVSGYYRSANPIEGLTQLGEFSTGRLTVNSGQVLLQRYDENGAALPVLSADISDVRQSGTFDLLTGTVTVGGSAYLVRDGVLFQFSKENGWFQTKYTDVSELSLSPTGKAVAVFGADQVLTISEAADGNVIQAEPVSITAGTISTVVQNSNTTYVLGTDGVIRTLGGLEGAITLKGLTTQSGGPDKLRSLSVVANMGVGVTESGAVVKFDLPISGGSHEVVPRSLTLQGENQADVLKVFRDNDNRLIIWQQDSDHKQTFGILNPSTGTVQSLVSAEYRGVFPGGDIERNGIITAGDKRQYCLLNGQVMYYSFIQNEWIPTPTKGISQLKLGADGVLYALNEQRELVRLNQYGFVESTLETEVEDGLLRTLTKSVQLPEGVQQFAVSATGAIWYVDQDGQLQSASIKEEDLGSVSLGIKRAEGEGELQQISVSPTEVFDAYGDAISGIKKAVTAPDGTQWLLDSNGQVYRKLEGSSEWSPLMEVDPAGADFSVLADGRVAIKASDDSLHIYDTRWKKVVEPSTLSLPKAGMLNQSLTVHNDGSLWLLDSSAGEIQVYQPKGKSWATKAIPRGIEFQRLLTLQDGSVAGRATDGKVYRYQGTDGWLEYTTAQGKPEFDLLYDQLNYSRLESGYAGLLFSSGEKAYKKPNQLTGAQRLEVPSKQRDPSLKQRFASWFKAHLKPSTTRGKFHHQINNAHKELASAWSLLNQPSYKKFGDSQPEREALFTSSKTLIQDEQAKILERINKQIGLLDRTGKLNTSFEHTSVFRQIQAFFGGDKHLSDKNLVKRLYDRQVSLFGTDDSVAETLKVMLDHKVYLPAGSGDLSALTAQLVNNQSTLLLMQQKTKAGDTSTESLAQLTENLTALETKRQESSINKLFKNNFDSLNQADRFYRTFDYLIAGMKDGDHKLQRALNRQGAVQGDVVEQYTRLLQSMSVGDNVDLKAAWGLKAGISHGGNLAENPLSILFTAGITGSVGAGGGNDYKLSFEKTATGVKIKVGHVNKGNVSLSVGLAAGGGAKVGKGYALVSASVTATDKVEYSVENVATFSIDQDDDGKLQRILRGLLSGSMTPDQLLADADKGDVSHKQGLKHDLDVVGAAGLGVGVGVTNPDYTDSGLKTGYGFSLSIPSIKVTGNLFKHEVSAETKFSSKGGYSHGVSEKIGLFNSLGIEASVGANPGSFKLQGYDQPELLRNSEYDTHMRTNYSPLSIGTLGYTLKNNWDRGVVKLYPDNQKLHPRDGFKFEYTEKGLSKVTWDLTINRTGTLMELSKVKELLERVPALKAQLEKLTSFTTPANRDAFATKLARLEVSHPALKPEIDALKQLAAFTSPDDKKRFEKQLKSLGEANPNLSHDIQELKAHLSSNLFVQKNKPIKVAMQFTAQAMHQVSNYDPKTDGDYVTFVNKLAMDGANFEITGFSVNEAHSYKTSGGLNAVLLNFDSSAELSLSRNTADIKLFYSDTESYWYKLKDQFKELANYQNSDVTPEEFSTELKKEYDALLENIERGLGFDDGLNPDIAEQKALLDSVLSMLKPDLGAYSQAYAEAYQVQYATQHNVTPEQALIALKEIAKDEIDSEVIRNLFEDRAELVKQYLQTANEHLDSIRTLDSTPRPSQLAPVFTYSGSRLTQTGMTSGLNLSGFNSAVHDGANSVLLTLSNRFGTPDAVSSSQGAEASVKSLLADLYAQNGPVTTFDVDNLIARFSLATKEGASRSLTAANIAEIRRLFNLNGSGETGTADEFAALRSQLENSINADALANAFDPMVERHLLAVEELVTSDIWQLFEPEGALANSQTINLWNGQLVYISEQAGKQKIVRLSKEQIRKVVRADSERVLQSMSDGYTGTLLLREAALSQGDIESLQALPDQTPSLKRQTGASSERYRGLAILGLTEAYARGDLISSEFDPAQRFILSEFFADANGDLDLAALRNTVNNPVEFAKFKDGITRLRAGYTESADVSQMNGAQLVEKLVSWEGLLQSGAVGLSQVVDKQAKGVNAKLHFAPQSIYVGNTETQGKCAGLGQAYLYALSQGNDAGLKNTFLDGVFTHSEIVRNSATDGTVSQKEAEQTLVFTQALDQLQTDSANGQGSILVGEGKHSLTQVINRLGQNSGDSFYQLNTGNHALVLAKKTIAGKASYFFYDPNFADVVVSSQNSVNSAEALGKIVKAHLQQAGDGWQGTLADYYAADKSGNGELQFDLYRFESNQAESNASLQQLKTLLSDGNYLTEYQRLMQMADIDLAGFKVSPALLYQMGASIDGRRISADMDLSASDLISKLSYSGRDLVEFMATQAKQPVAETALKLLKTQLKTTDVDSLLQAGLDVDVARKVLQLVDSNVNSSLEVQLNTWTKLSELAPSIEGALPSNLVNDSDNVGEMFGYLGQESEVAKWRANNRQQLVTVEPVSLGGTEVSAVLLHDMGATIEGKPVTIQLLAQLDTSGTATVQFDSTRFAYVLSKIPTQPELEKIASLVKKQLEINGGDVSKLLGDGIVSDAPAAQFVETLRQSPTASLEIEVAKQAVNLLGDKADERAQWLSMSEGLDVTQRRQLQNLYVLAKDTTGFDLDSFKAIKAANSGLSETEILQQMALDATEKRIAPGNDTDVVMQLAKWTDTDARQFLRNNNLIGSDSSGVISVNSQQFEQFILSCDGMDRVRLASAMVKLSPDAYYRISNDLDTDSSTTLKTFTDNVELQRANKKGAMLGAVDNFGSALDIFETLNSVRQLVASWDQMSTTDKGLTMTELVGGIAMSPLSSAVSKALSAAGKALGAASKFSKAATVVKAGVLDVALAPITFASIGMQWESFWSGNGDTNSFEYKSLVANTVLTTVTTAASLALTGVSIAASLSSAVAASVLGTIAASAGPIGVAIAAAGFIINGVVQGALQLAEFGDYFSSTADKVAQFFASWVGVETDALKRARVEKAATEDADSLHTTLNNEWAETKTYLSDLFSKDGYKYLQIRDRDNKVAHGTFTWGGDYAYVLQKQVEYKGVETVVSNHLANGDTVWAELGDANPSYNAHGSAGKRNLFNLSGAVLAAANGADKADAFNLSAMTEIGAIDGQDGQDSMLLDAGGLAVTLAPGQGTQSVLSYAGKLVILDQLVHRSGDRGANHSSSENVTRNVNQRVNVNGIESYIIKNVGSADIKGTQKDEFFDVSGSNVQISGGGGRNTYSLNNGNRVMSTSDDTVLWNGEVNAEITLEGISGKVAQTLMVSLSSRYDDIHIRRNGNNLELVDTGRTLTIKGVYKSDGSLDTSKVIQLLDPYGYSFSLPGLGLIDGNAKSLTQVAKTFVFDENTATELRYVTNDKAVNTYTLQQGSGVFVAEAHTNQLMQFVLEAPLSSLRYGIVDDTLVVQSTDPQSKLELQIRDYTNVSKSGVVQLWLSPPQGAEQGQQIVSIKLPEADGDKQGQLTPVDTDAVEKQVEQAGAELKHSRIQDTVTQLDLSQVEDTVTVDAAKLAEHQQSISLFLPPDALAEKLVQVRVADDLILYYADKAGVGLTNTPHLNIKGYFSHVVDVKLTHNGGQNKVTISPSQYLGDIGNNQLSGAQASELAGLDGNDRYSIPVRSSEKTRWVINNVAADQKLDTLDFGSGVTVNQLAFVRQGDDLEVHISGQPTKTVVLQNYVADARAQHLQLKLGETVMRLPAVDPVSGYFVHSQDSDVGILGDGTHILRSEAQGGSKQTLYLSGSVDSYQKEVQGLDLKLSKGGQTLFIRDYYRKPDSVRFAWQGGSNDEVLIPTDYHRAEQALFTELNVERRDWVAYIENGVTSREQVTSLLALGQERGSEASDFYTMPESTDFTVYVKHYPANYNVGERALFSTGYRGQNGFKFYLDGEGYLCYKSYTREGYYNGVEQTIYTQMPRISGRPVSQPNDEIVLKFEGNHTLTVIAKGWGEKRVTTINLNDYGSSRIRFGSTRHLNSRVYRSGYQERRIIEGLASDRQIDSIFQTDGQTWGARDSDVATYLQVKGFSAQGAQTLIEEGLTSLRQLEQAVSVLKVVNGRLSESFIAAYVKAGQSWLYKETSISYAVALENMGRTPQFIFDAHRYGLSVQNVEAYSKVEKQYPGEDRLADFALALRGDDNAFFMQDRASTGTLTHYQTQLLDSLLTTLEIPEWDRERIRHTIAGNAPEERFDELARRMFQSYPTEREKELNLYNWLGNALQGDFRQKHTFEPSLPKDVNLLTQALIQKGFLAKRASELAWKLSELGVLDYERLDSLMKVGISDNSQLLRLLDADVNGEDILAANAHREKYESGARGNLIQVSTSGILSSYSHVEQTVYYAKEYLGIDGDGNVTRLGASPSSSTLAGYEQVINPGPVLGSGGGSPTPSQIAQGQVDGVVKLWEQGYIDRSVRQVPSEQSWFGRSNPSNMVDGSNQAGEAFSWRGASNPDGEKIYDVTMHALDPNNPDAESRAAFIRFDMKHKVALSSLTLRTANAVADTEEPDTTRSGSYRVEALNAKGQWISVSLPLAWSGQQNDMTVAIDTQGVPYQSYRLRGISGSYDRDRWIKEVDFTTVAIEKESVSIASVALEPGTAKREVTPLVPAARVEIAIENASFESKDLPKGWLIRDVPGWTIAGGNTASISEGNSMSAFDGINYMQISGNDSSISQGLNETFDAAADYQLAVDLGNSKYGNSVSGFEVRLWAGGSLLGNAVLSASQARESLGYGRWNTLTLNIDGQIHEQASGQKLKVEVLNTGNEDRDRIYVDNVRLAKLTGAMAIFGDEPGSTDSRTSEGRYTIQPVLAPTVLVPAARVEIAIENASFESKDLPKGWLIRDVPGWTIAGGNTASISEGNSMSAFDGINYMQISGNDSSISQGLNETFDAAADYQLAVDLGNSKYGNSVSGFEVRLWAGGSLLGNAVLSASQARESLGYGRWNTLTLNIDGQIHEQASGQKLKVEVLNTGNEDRDRIYVDNVRLAKLTGAMAIFGDEPGSTDSRTSEGRYTIQPVLAPTVS</sequence>
<comment type="caution">
    <text evidence="1">The sequence shown here is derived from an EMBL/GenBank/DDBJ whole genome shotgun (WGS) entry which is preliminary data.</text>
</comment>
<dbReference type="InterPro" id="IPR054720">
    <property type="entry name" value="HpiC1"/>
</dbReference>
<proteinExistence type="predicted"/>
<name>A0A9X4FB17_9VIBR</name>
<evidence type="ECO:0000313" key="2">
    <source>
        <dbReference type="Proteomes" id="UP001140978"/>
    </source>
</evidence>
<protein>
    <submittedName>
        <fullName evidence="1">Uncharacterized protein</fullName>
    </submittedName>
</protein>
<dbReference type="Pfam" id="PF22825">
    <property type="entry name" value="HpiC1-like"/>
    <property type="match status" value="2"/>
</dbReference>
<accession>A0A9X4FB17</accession>
<organism evidence="1 2">
    <name type="scientific">Vibrio aestuarianus</name>
    <dbReference type="NCBI Taxonomy" id="28171"/>
    <lineage>
        <taxon>Bacteria</taxon>
        <taxon>Pseudomonadati</taxon>
        <taxon>Pseudomonadota</taxon>
        <taxon>Gammaproteobacteria</taxon>
        <taxon>Vibrionales</taxon>
        <taxon>Vibrionaceae</taxon>
        <taxon>Vibrio</taxon>
    </lineage>
</organism>
<evidence type="ECO:0000313" key="1">
    <source>
        <dbReference type="EMBL" id="MDE1347783.1"/>
    </source>
</evidence>
<dbReference type="SUPFAM" id="SSF63829">
    <property type="entry name" value="Calcium-dependent phosphotriesterase"/>
    <property type="match status" value="1"/>
</dbReference>